<gene>
    <name evidence="3" type="ORF">A2Z86_07070</name>
</gene>
<keyword evidence="1" id="KW-0732">Signal</keyword>
<dbReference type="Gene3D" id="3.20.20.100">
    <property type="entry name" value="NADP-dependent oxidoreductase domain"/>
    <property type="match status" value="1"/>
</dbReference>
<proteinExistence type="predicted"/>
<dbReference type="EMBL" id="MFIV01000253">
    <property type="protein sequence ID" value="OGF96747.1"/>
    <property type="molecule type" value="Genomic_DNA"/>
</dbReference>
<feature type="signal peptide" evidence="1">
    <location>
        <begin position="1"/>
        <end position="24"/>
    </location>
</feature>
<dbReference type="PANTHER" id="PTHR43312:SF1">
    <property type="entry name" value="NADP-DEPENDENT OXIDOREDUCTASE DOMAIN-CONTAINING PROTEIN"/>
    <property type="match status" value="1"/>
</dbReference>
<evidence type="ECO:0000313" key="4">
    <source>
        <dbReference type="Proteomes" id="UP000176992"/>
    </source>
</evidence>
<protein>
    <recommendedName>
        <fullName evidence="2">NADP-dependent oxidoreductase domain-containing protein</fullName>
    </recommendedName>
</protein>
<reference evidence="3 4" key="1">
    <citation type="journal article" date="2016" name="Nat. Commun.">
        <title>Thousands of microbial genomes shed light on interconnected biogeochemical processes in an aquifer system.</title>
        <authorList>
            <person name="Anantharaman K."/>
            <person name="Brown C.T."/>
            <person name="Hug L.A."/>
            <person name="Sharon I."/>
            <person name="Castelle C.J."/>
            <person name="Probst A.J."/>
            <person name="Thomas B.C."/>
            <person name="Singh A."/>
            <person name="Wilkins M.J."/>
            <person name="Karaoz U."/>
            <person name="Brodie E.L."/>
            <person name="Williams K.H."/>
            <person name="Hubbard S.S."/>
            <person name="Banfield J.F."/>
        </authorList>
    </citation>
    <scope>NUCLEOTIDE SEQUENCE [LARGE SCALE GENOMIC DNA]</scope>
</reference>
<feature type="chain" id="PRO_5009522360" description="NADP-dependent oxidoreductase domain-containing protein" evidence="1">
    <location>
        <begin position="25"/>
        <end position="289"/>
    </location>
</feature>
<comment type="caution">
    <text evidence="3">The sequence shown here is derived from an EMBL/GenBank/DDBJ whole genome shotgun (WGS) entry which is preliminary data.</text>
</comment>
<dbReference type="PANTHER" id="PTHR43312">
    <property type="entry name" value="D-THREO-ALDOSE 1-DEHYDROGENASE"/>
    <property type="match status" value="1"/>
</dbReference>
<evidence type="ECO:0000313" key="3">
    <source>
        <dbReference type="EMBL" id="OGF96747.1"/>
    </source>
</evidence>
<dbReference type="InterPro" id="IPR053135">
    <property type="entry name" value="AKR2_Oxidoreductase"/>
</dbReference>
<sequence>MDRRGFFRQALVGAGLLAVPWARAQEKTPPAGTPQFRADDRVILGRTGITTSRMAVGSGTHGWQKSSNQTKLGMENFVGMIRHGYDRGLTLWDMADMYGSHPYFREALKFVPREKVTVLTKVWTRDAVGVKQDLERFRSEIGTDTIDILLLHCLTDNDWPGKMKATMDVVSEAREKGLVRSFGVSCHSMGALSAAVESPWPEVILERINHTGASMDDTPAKVVPLLKKGHDKGKVILGMKIAGVGELAGQIDRSLHFMFSQGFVDAFTMGFETIPQMDQVFGKIEAVRV</sequence>
<evidence type="ECO:0000256" key="1">
    <source>
        <dbReference type="SAM" id="SignalP"/>
    </source>
</evidence>
<dbReference type="Proteomes" id="UP000176992">
    <property type="component" value="Unassembled WGS sequence"/>
</dbReference>
<organism evidence="3 4">
    <name type="scientific">Candidatus Glassbacteria bacterium GWA2_58_10</name>
    <dbReference type="NCBI Taxonomy" id="1817865"/>
    <lineage>
        <taxon>Bacteria</taxon>
        <taxon>Candidatus Glassiibacteriota</taxon>
    </lineage>
</organism>
<dbReference type="SUPFAM" id="SSF51430">
    <property type="entry name" value="NAD(P)-linked oxidoreductase"/>
    <property type="match status" value="1"/>
</dbReference>
<dbReference type="InterPro" id="IPR023210">
    <property type="entry name" value="NADP_OxRdtase_dom"/>
</dbReference>
<accession>A0A1F5Y959</accession>
<feature type="domain" description="NADP-dependent oxidoreductase" evidence="2">
    <location>
        <begin position="57"/>
        <end position="257"/>
    </location>
</feature>
<dbReference type="CDD" id="cd19100">
    <property type="entry name" value="AKR_unchar"/>
    <property type="match status" value="1"/>
</dbReference>
<dbReference type="Pfam" id="PF00248">
    <property type="entry name" value="Aldo_ket_red"/>
    <property type="match status" value="1"/>
</dbReference>
<name>A0A1F5Y959_9BACT</name>
<evidence type="ECO:0000259" key="2">
    <source>
        <dbReference type="Pfam" id="PF00248"/>
    </source>
</evidence>
<dbReference type="AlphaFoldDB" id="A0A1F5Y959"/>
<dbReference type="InterPro" id="IPR036812">
    <property type="entry name" value="NAD(P)_OxRdtase_dom_sf"/>
</dbReference>